<evidence type="ECO:0000256" key="12">
    <source>
        <dbReference type="ARBA" id="ARBA00047784"/>
    </source>
</evidence>
<keyword evidence="9" id="KW-0805">Transcription regulation</keyword>
<keyword evidence="4" id="KW-0158">Chromosome</keyword>
<keyword evidence="6" id="KW-0808">Transferase</keyword>
<evidence type="ECO:0000256" key="3">
    <source>
        <dbReference type="ARBA" id="ARBA00012187"/>
    </source>
</evidence>
<dbReference type="Proteomes" id="UP000014500">
    <property type="component" value="Unassembled WGS sequence"/>
</dbReference>
<accession>T1J6A2</accession>
<dbReference type="InterPro" id="IPR001214">
    <property type="entry name" value="SET_dom"/>
</dbReference>
<keyword evidence="10" id="KW-0804">Transcription</keyword>
<feature type="compositionally biased region" description="Basic residues" evidence="13">
    <location>
        <begin position="1"/>
        <end position="16"/>
    </location>
</feature>
<feature type="domain" description="SET" evidence="14">
    <location>
        <begin position="101"/>
        <end position="221"/>
    </location>
</feature>
<dbReference type="PROSITE" id="PS50280">
    <property type="entry name" value="SET"/>
    <property type="match status" value="1"/>
</dbReference>
<feature type="region of interest" description="Disordered" evidence="13">
    <location>
        <begin position="1"/>
        <end position="55"/>
    </location>
</feature>
<keyword evidence="5" id="KW-0489">Methyltransferase</keyword>
<evidence type="ECO:0000256" key="10">
    <source>
        <dbReference type="ARBA" id="ARBA00023163"/>
    </source>
</evidence>
<evidence type="ECO:0000313" key="16">
    <source>
        <dbReference type="Proteomes" id="UP000014500"/>
    </source>
</evidence>
<dbReference type="GO" id="GO:0043516">
    <property type="term" value="P:regulation of DNA damage response, signal transduction by p53 class mediator"/>
    <property type="evidence" value="ECO:0007669"/>
    <property type="project" value="TreeGrafter"/>
</dbReference>
<keyword evidence="7" id="KW-0949">S-adenosyl-L-methionine</keyword>
<evidence type="ECO:0000256" key="2">
    <source>
        <dbReference type="ARBA" id="ARBA00004286"/>
    </source>
</evidence>
<organism evidence="15 16">
    <name type="scientific">Strigamia maritima</name>
    <name type="common">European centipede</name>
    <name type="synonym">Geophilus maritimus</name>
    <dbReference type="NCBI Taxonomy" id="126957"/>
    <lineage>
        <taxon>Eukaryota</taxon>
        <taxon>Metazoa</taxon>
        <taxon>Ecdysozoa</taxon>
        <taxon>Arthropoda</taxon>
        <taxon>Myriapoda</taxon>
        <taxon>Chilopoda</taxon>
        <taxon>Pleurostigmophora</taxon>
        <taxon>Geophilomorpha</taxon>
        <taxon>Linotaeniidae</taxon>
        <taxon>Strigamia</taxon>
    </lineage>
</organism>
<dbReference type="PANTHER" id="PTHR46167:SF1">
    <property type="entry name" value="N-LYSINE METHYLTRANSFERASE KMT5A"/>
    <property type="match status" value="1"/>
</dbReference>
<dbReference type="PROSITE" id="PS51571">
    <property type="entry name" value="SAM_MT43_PR_SET"/>
    <property type="match status" value="1"/>
</dbReference>
<dbReference type="InterPro" id="IPR016858">
    <property type="entry name" value="KMT5A-like"/>
</dbReference>
<dbReference type="AlphaFoldDB" id="T1J6A2"/>
<protein>
    <recommendedName>
        <fullName evidence="3">[histone H4]-lysine(20) N-methyltransferase</fullName>
        <ecNumber evidence="3">2.1.1.361</ecNumber>
    </recommendedName>
</protein>
<reference evidence="16" key="1">
    <citation type="submission" date="2011-05" db="EMBL/GenBank/DDBJ databases">
        <authorList>
            <person name="Richards S.R."/>
            <person name="Qu J."/>
            <person name="Jiang H."/>
            <person name="Jhangiani S.N."/>
            <person name="Agravi P."/>
            <person name="Goodspeed R."/>
            <person name="Gross S."/>
            <person name="Mandapat C."/>
            <person name="Jackson L."/>
            <person name="Mathew T."/>
            <person name="Pu L."/>
            <person name="Thornton R."/>
            <person name="Saada N."/>
            <person name="Wilczek-Boney K.B."/>
            <person name="Lee S."/>
            <person name="Kovar C."/>
            <person name="Wu Y."/>
            <person name="Scherer S.E."/>
            <person name="Worley K.C."/>
            <person name="Muzny D.M."/>
            <person name="Gibbs R."/>
        </authorList>
    </citation>
    <scope>NUCLEOTIDE SEQUENCE</scope>
    <source>
        <strain evidence="16">Brora</strain>
    </source>
</reference>
<feature type="compositionally biased region" description="Basic residues" evidence="13">
    <location>
        <begin position="42"/>
        <end position="52"/>
    </location>
</feature>
<evidence type="ECO:0000256" key="5">
    <source>
        <dbReference type="ARBA" id="ARBA00022603"/>
    </source>
</evidence>
<name>T1J6A2_STRMM</name>
<evidence type="ECO:0000256" key="4">
    <source>
        <dbReference type="ARBA" id="ARBA00022454"/>
    </source>
</evidence>
<dbReference type="OMA" id="NIFTCQS"/>
<dbReference type="GO" id="GO:0005634">
    <property type="term" value="C:nucleus"/>
    <property type="evidence" value="ECO:0007669"/>
    <property type="project" value="UniProtKB-SubCell"/>
</dbReference>
<dbReference type="SMART" id="SM00317">
    <property type="entry name" value="SET"/>
    <property type="match status" value="1"/>
</dbReference>
<dbReference type="GO" id="GO:0140944">
    <property type="term" value="F:histone H4K20 monomethyltransferase activity"/>
    <property type="evidence" value="ECO:0007669"/>
    <property type="project" value="UniProtKB-EC"/>
</dbReference>
<evidence type="ECO:0000313" key="15">
    <source>
        <dbReference type="EnsemblMetazoa" id="SMAR009170-PA"/>
    </source>
</evidence>
<dbReference type="PhylomeDB" id="T1J6A2"/>
<evidence type="ECO:0000256" key="9">
    <source>
        <dbReference type="ARBA" id="ARBA00023015"/>
    </source>
</evidence>
<reference evidence="15" key="2">
    <citation type="submission" date="2015-02" db="UniProtKB">
        <authorList>
            <consortium name="EnsemblMetazoa"/>
        </authorList>
    </citation>
    <scope>IDENTIFICATION</scope>
</reference>
<evidence type="ECO:0000256" key="7">
    <source>
        <dbReference type="ARBA" id="ARBA00022691"/>
    </source>
</evidence>
<dbReference type="GO" id="GO:0032259">
    <property type="term" value="P:methylation"/>
    <property type="evidence" value="ECO:0007669"/>
    <property type="project" value="UniProtKB-KW"/>
</dbReference>
<dbReference type="PANTHER" id="PTHR46167">
    <property type="entry name" value="N-LYSINE METHYLTRANSFERASE KMT5A"/>
    <property type="match status" value="1"/>
</dbReference>
<dbReference type="EC" id="2.1.1.361" evidence="3"/>
<evidence type="ECO:0000256" key="6">
    <source>
        <dbReference type="ARBA" id="ARBA00022679"/>
    </source>
</evidence>
<dbReference type="SUPFAM" id="SSF82199">
    <property type="entry name" value="SET domain"/>
    <property type="match status" value="1"/>
</dbReference>
<dbReference type="STRING" id="126957.T1J6A2"/>
<dbReference type="EnsemblMetazoa" id="SMAR009170-RA">
    <property type="protein sequence ID" value="SMAR009170-PA"/>
    <property type="gene ID" value="SMAR009170"/>
</dbReference>
<dbReference type="EMBL" id="JH431874">
    <property type="status" value="NOT_ANNOTATED_CDS"/>
    <property type="molecule type" value="Genomic_DNA"/>
</dbReference>
<proteinExistence type="predicted"/>
<keyword evidence="8" id="KW-0156">Chromatin regulator</keyword>
<dbReference type="Gene3D" id="2.170.270.10">
    <property type="entry name" value="SET domain"/>
    <property type="match status" value="1"/>
</dbReference>
<dbReference type="InterPro" id="IPR051760">
    <property type="entry name" value="KMT5A"/>
</dbReference>
<dbReference type="eggNOG" id="KOG1085">
    <property type="taxonomic scope" value="Eukaryota"/>
</dbReference>
<comment type="subcellular location">
    <subcellularLocation>
        <location evidence="2">Chromosome</location>
    </subcellularLocation>
    <subcellularLocation>
        <location evidence="1">Nucleus</location>
    </subcellularLocation>
</comment>
<dbReference type="GO" id="GO:0006357">
    <property type="term" value="P:regulation of transcription by RNA polymerase II"/>
    <property type="evidence" value="ECO:0007669"/>
    <property type="project" value="TreeGrafter"/>
</dbReference>
<dbReference type="HOGENOM" id="CLU_047978_2_1_1"/>
<evidence type="ECO:0000256" key="8">
    <source>
        <dbReference type="ARBA" id="ARBA00022853"/>
    </source>
</evidence>
<dbReference type="CDD" id="cd10528">
    <property type="entry name" value="SET_SETD8"/>
    <property type="match status" value="1"/>
</dbReference>
<evidence type="ECO:0000256" key="1">
    <source>
        <dbReference type="ARBA" id="ARBA00004123"/>
    </source>
</evidence>
<evidence type="ECO:0000256" key="11">
    <source>
        <dbReference type="ARBA" id="ARBA00023242"/>
    </source>
</evidence>
<dbReference type="InterPro" id="IPR047266">
    <property type="entry name" value="KMT5A-like_SET"/>
</dbReference>
<dbReference type="InterPro" id="IPR046341">
    <property type="entry name" value="SET_dom_sf"/>
</dbReference>
<comment type="catalytic activity">
    <reaction evidence="12">
        <text>L-lysyl(20)-[histone H4] + S-adenosyl-L-methionine = N(6)-methyl-L-lysyl(20)-[histone H4] + S-adenosyl-L-homocysteine + H(+)</text>
        <dbReference type="Rhea" id="RHEA:60344"/>
        <dbReference type="Rhea" id="RHEA-COMP:15554"/>
        <dbReference type="Rhea" id="RHEA-COMP:15555"/>
        <dbReference type="ChEBI" id="CHEBI:15378"/>
        <dbReference type="ChEBI" id="CHEBI:29969"/>
        <dbReference type="ChEBI" id="CHEBI:57856"/>
        <dbReference type="ChEBI" id="CHEBI:59789"/>
        <dbReference type="ChEBI" id="CHEBI:61929"/>
        <dbReference type="EC" id="2.1.1.361"/>
    </reaction>
</comment>
<evidence type="ECO:0000259" key="14">
    <source>
        <dbReference type="PROSITE" id="PS50280"/>
    </source>
</evidence>
<keyword evidence="16" id="KW-1185">Reference proteome</keyword>
<evidence type="ECO:0000256" key="13">
    <source>
        <dbReference type="SAM" id="MobiDB-lite"/>
    </source>
</evidence>
<dbReference type="Pfam" id="PF00856">
    <property type="entry name" value="SET"/>
    <property type="match status" value="1"/>
</dbReference>
<sequence>MKSSKNHKENKGRHMSPKITKYFETSLPEGRKCEENQGQNVPRRKTKKKKKSIINTLNDQTAKQTIPDYFPVRRSSRKTKSHLLMEKEKDLRDAILSQREDGLKVVVFPDKGRGVKATKVFRRGDFVVEYFGELIDVKEAKRREVIYSKDEGVGCYMYYFTLVKKYCVDATAESGRLGRLVNHSRRGNLLTKSLLVGDVPRLILVAKSDIKVGEELLFDYGDRCRSSLVDHPWLAK</sequence>
<dbReference type="GO" id="GO:0005700">
    <property type="term" value="C:polytene chromosome"/>
    <property type="evidence" value="ECO:0007669"/>
    <property type="project" value="TreeGrafter"/>
</dbReference>
<keyword evidence="11" id="KW-0539">Nucleus</keyword>